<dbReference type="Pfam" id="PF03133">
    <property type="entry name" value="TTL"/>
    <property type="match status" value="1"/>
</dbReference>
<dbReference type="InterPro" id="IPR027752">
    <property type="entry name" value="TTLL10"/>
</dbReference>
<gene>
    <name evidence="2" type="primary">TTLL10</name>
</gene>
<dbReference type="Gene3D" id="3.30.470.20">
    <property type="entry name" value="ATP-grasp fold, B domain"/>
    <property type="match status" value="1"/>
</dbReference>
<dbReference type="OrthoDB" id="202825at2759"/>
<dbReference type="PANTHER" id="PTHR46810">
    <property type="entry name" value="INACTIVE POLYGLYCYLASE TTLL10"/>
    <property type="match status" value="1"/>
</dbReference>
<dbReference type="AlphaFoldDB" id="A0A803TJJ6"/>
<feature type="region of interest" description="Disordered" evidence="1">
    <location>
        <begin position="254"/>
        <end position="279"/>
    </location>
</feature>
<feature type="compositionally biased region" description="Low complexity" evidence="1">
    <location>
        <begin position="715"/>
        <end position="737"/>
    </location>
</feature>
<feature type="region of interest" description="Disordered" evidence="1">
    <location>
        <begin position="27"/>
        <end position="68"/>
    </location>
</feature>
<keyword evidence="3" id="KW-1185">Reference proteome</keyword>
<dbReference type="Proteomes" id="UP000001646">
    <property type="component" value="Unplaced"/>
</dbReference>
<feature type="compositionally biased region" description="Polar residues" evidence="1">
    <location>
        <begin position="121"/>
        <end position="137"/>
    </location>
</feature>
<organism evidence="2 3">
    <name type="scientific">Anolis carolinensis</name>
    <name type="common">Green anole</name>
    <name type="synonym">American chameleon</name>
    <dbReference type="NCBI Taxonomy" id="28377"/>
    <lineage>
        <taxon>Eukaryota</taxon>
        <taxon>Metazoa</taxon>
        <taxon>Chordata</taxon>
        <taxon>Craniata</taxon>
        <taxon>Vertebrata</taxon>
        <taxon>Euteleostomi</taxon>
        <taxon>Lepidosauria</taxon>
        <taxon>Squamata</taxon>
        <taxon>Bifurcata</taxon>
        <taxon>Unidentata</taxon>
        <taxon>Episquamata</taxon>
        <taxon>Toxicofera</taxon>
        <taxon>Iguania</taxon>
        <taxon>Dactyloidae</taxon>
        <taxon>Anolis</taxon>
    </lineage>
</organism>
<name>A0A803TJJ6_ANOCA</name>
<dbReference type="CTD" id="254173"/>
<dbReference type="Bgee" id="ENSACAG00000011625">
    <property type="expression patterns" value="Expressed in kidney and 5 other cell types or tissues"/>
</dbReference>
<protein>
    <submittedName>
        <fullName evidence="2">Tubulin tyrosine ligase like 10</fullName>
    </submittedName>
</protein>
<feature type="region of interest" description="Disordered" evidence="1">
    <location>
        <begin position="695"/>
        <end position="759"/>
    </location>
</feature>
<dbReference type="PROSITE" id="PS51221">
    <property type="entry name" value="TTL"/>
    <property type="match status" value="1"/>
</dbReference>
<evidence type="ECO:0000313" key="3">
    <source>
        <dbReference type="Proteomes" id="UP000001646"/>
    </source>
</evidence>
<dbReference type="RefSeq" id="XP_016853471.1">
    <property type="nucleotide sequence ID" value="XM_016997982.2"/>
</dbReference>
<feature type="compositionally biased region" description="Basic and acidic residues" evidence="1">
    <location>
        <begin position="738"/>
        <end position="757"/>
    </location>
</feature>
<reference evidence="2" key="3">
    <citation type="submission" date="2025-09" db="UniProtKB">
        <authorList>
            <consortium name="Ensembl"/>
        </authorList>
    </citation>
    <scope>IDENTIFICATION</scope>
</reference>
<proteinExistence type="predicted"/>
<sequence length="943" mass="106117">MARLEAKPNNAFLKHLGRAMASHCPEHKWATSRQRPGWRSIFHPKSDQDEPAEEDVGAEGDVLQSQPGKEEVALQVESIMDSISSSELSDSKQMEALDLQGFSPGRPGVTKINVTRRDQATEANQGQSKSVESSVGWSNALPEGKQIPTEGVQEGPTESHDTSHSQEAGAQARPTGLAQDSLIRVSKKSHSTSKLNVKGVVTGSTNKRKKKGKPGMQGDDQPFVGPPSVDADSKCVTSKKEKPVQMFENRMPEDVKVQKQRSNHSLAEGEPTSETKPKVPKTIVKATPRMSQPEEKKPEDVLGSGPFFYIGGANGVDILNLYCKNKGWQRIYDNRREDYLLKWSEIKFRDTYYAFREGEQMLYQIPNNKILTTKIGLLMNLREYERVMRKVNRVAKLLRMEDFFPETFRLDTKDERELFFETYQEPHIWICKPTSSNQGRGIFLLKNQVEVKDLQARLQNIEEDPMYKKLPYRIPPARIVQRYIDRPLLLEGKKFDVRSYLLISCTMPYMLFFGHGYVRLTCIKYDPRSEDLTSHLTNQYVQKKSPLYPHVKEETVWCMDRFNTYVNEKFREIKGLPKDWVFNGFTKRMKEIMLQCFLAVKSKLDCKLGYFDLIGCDFLIDEDFKVWLLEMNSNPALHTNCTALKSIVPMVVNETLDLVIEIFTKIQKGQNILPLESLYHFTLLYNGVASDGGLPQGNRSRTSLRSIRSHSDVGSTGSTNTTSVNNTANTINTSSSRSLDKQPSKALEKAPKGEDARNLTVTLPEGLYLPPSKGVPRDPLPMPQIQISIIPNLSSCPAAKTILRGNQVCNSGSQYIIRHVPETLEADGSDDKGKASPLDVSRGLSKDKSYAAWFQQTFGTKLMLGPSSNGGRGPLTSSQMLSLHLQSDLPPSLPNYQEFPKPYWQLTTYAKKPQDSPKAIAEPPIRSGDDPLAEEKKTSHRGS</sequence>
<dbReference type="GeneID" id="100565463"/>
<feature type="compositionally biased region" description="Acidic residues" evidence="1">
    <location>
        <begin position="49"/>
        <end position="58"/>
    </location>
</feature>
<dbReference type="GO" id="GO:0070737">
    <property type="term" value="F:protein-glycine ligase activity, elongating"/>
    <property type="evidence" value="ECO:0000318"/>
    <property type="project" value="GO_Central"/>
</dbReference>
<reference evidence="2" key="1">
    <citation type="submission" date="2009-12" db="EMBL/GenBank/DDBJ databases">
        <title>The Genome Sequence of Anolis carolinensis (Green Anole Lizard).</title>
        <authorList>
            <consortium name="The Genome Sequencing Platform"/>
            <person name="Di Palma F."/>
            <person name="Alfoldi J."/>
            <person name="Heiman D."/>
            <person name="Young S."/>
            <person name="Grabherr M."/>
            <person name="Johnson J."/>
            <person name="Lander E.S."/>
            <person name="Lindblad-Toh K."/>
        </authorList>
    </citation>
    <scope>NUCLEOTIDE SEQUENCE [LARGE SCALE GENOMIC DNA]</scope>
    <source>
        <strain evidence="2">JBL SC #1</strain>
    </source>
</reference>
<accession>A0A803TJJ6</accession>
<evidence type="ECO:0000313" key="2">
    <source>
        <dbReference type="Ensembl" id="ENSACAP00000035386.1"/>
    </source>
</evidence>
<feature type="compositionally biased region" description="Polar residues" evidence="1">
    <location>
        <begin position="697"/>
        <end position="706"/>
    </location>
</feature>
<feature type="compositionally biased region" description="Basic and acidic residues" evidence="1">
    <location>
        <begin position="927"/>
        <end position="937"/>
    </location>
</feature>
<dbReference type="PANTHER" id="PTHR46810:SF1">
    <property type="entry name" value="INACTIVE POLYGLYCYLASE TTLL10"/>
    <property type="match status" value="1"/>
</dbReference>
<dbReference type="GeneTree" id="ENSGT00940000160919"/>
<dbReference type="Ensembl" id="ENSACAT00000051490.1">
    <property type="protein sequence ID" value="ENSACAP00000035386.1"/>
    <property type="gene ID" value="ENSACAG00000011625.4"/>
</dbReference>
<dbReference type="SUPFAM" id="SSF56059">
    <property type="entry name" value="Glutathione synthetase ATP-binding domain-like"/>
    <property type="match status" value="1"/>
</dbReference>
<dbReference type="InterPro" id="IPR004344">
    <property type="entry name" value="TTL/TTLL_fam"/>
</dbReference>
<reference evidence="2" key="2">
    <citation type="submission" date="2025-08" db="UniProtKB">
        <authorList>
            <consortium name="Ensembl"/>
        </authorList>
    </citation>
    <scope>IDENTIFICATION</scope>
</reference>
<feature type="region of interest" description="Disordered" evidence="1">
    <location>
        <begin position="908"/>
        <end position="943"/>
    </location>
</feature>
<dbReference type="InParanoid" id="A0A803TJJ6"/>
<evidence type="ECO:0000256" key="1">
    <source>
        <dbReference type="SAM" id="MobiDB-lite"/>
    </source>
</evidence>
<dbReference type="KEGG" id="acs:100565463"/>
<feature type="region of interest" description="Disordered" evidence="1">
    <location>
        <begin position="83"/>
        <end position="241"/>
    </location>
</feature>